<keyword evidence="4 6" id="KW-0663">Pyridoxal phosphate</keyword>
<keyword evidence="7" id="KW-0472">Membrane</keyword>
<comment type="cofactor">
    <cofactor evidence="1 6">
        <name>pyridoxal 5'-phosphate</name>
        <dbReference type="ChEBI" id="CHEBI:597326"/>
    </cofactor>
</comment>
<dbReference type="GeneID" id="101861062"/>
<dbReference type="InterPro" id="IPR010977">
    <property type="entry name" value="Aromatic_deC"/>
</dbReference>
<evidence type="ECO:0000256" key="4">
    <source>
        <dbReference type="ARBA" id="ARBA00022898"/>
    </source>
</evidence>
<keyword evidence="7" id="KW-0812">Transmembrane</keyword>
<gene>
    <name evidence="9" type="primary">LOC101861062</name>
</gene>
<name>A0ABM1VXZ3_APLCA</name>
<dbReference type="InterPro" id="IPR002129">
    <property type="entry name" value="PyrdxlP-dep_de-COase"/>
</dbReference>
<dbReference type="Gene3D" id="3.40.640.10">
    <property type="entry name" value="Type I PLP-dependent aspartate aminotransferase-like (Major domain)"/>
    <property type="match status" value="1"/>
</dbReference>
<dbReference type="Gene3D" id="3.90.1150.10">
    <property type="entry name" value="Aspartate Aminotransferase, domain 1"/>
    <property type="match status" value="1"/>
</dbReference>
<dbReference type="Pfam" id="PF00282">
    <property type="entry name" value="Pyridoxal_deC"/>
    <property type="match status" value="2"/>
</dbReference>
<dbReference type="PANTHER" id="PTHR11999">
    <property type="entry name" value="GROUP II PYRIDOXAL-5-PHOSPHATE DECARBOXYLASE"/>
    <property type="match status" value="1"/>
</dbReference>
<evidence type="ECO:0000256" key="1">
    <source>
        <dbReference type="ARBA" id="ARBA00001933"/>
    </source>
</evidence>
<dbReference type="InterPro" id="IPR015421">
    <property type="entry name" value="PyrdxlP-dep_Trfase_major"/>
</dbReference>
<evidence type="ECO:0000256" key="6">
    <source>
        <dbReference type="RuleBase" id="RU000382"/>
    </source>
</evidence>
<keyword evidence="5 6" id="KW-0456">Lyase</keyword>
<keyword evidence="3" id="KW-0210">Decarboxylase</keyword>
<dbReference type="PRINTS" id="PR00800">
    <property type="entry name" value="YHDCRBOXLASE"/>
</dbReference>
<reference evidence="9" key="1">
    <citation type="submission" date="2025-08" db="UniProtKB">
        <authorList>
            <consortium name="RefSeq"/>
        </authorList>
    </citation>
    <scope>IDENTIFICATION</scope>
</reference>
<evidence type="ECO:0000313" key="9">
    <source>
        <dbReference type="RefSeq" id="XP_035827286.1"/>
    </source>
</evidence>
<organism evidence="8 9">
    <name type="scientific">Aplysia californica</name>
    <name type="common">California sea hare</name>
    <dbReference type="NCBI Taxonomy" id="6500"/>
    <lineage>
        <taxon>Eukaryota</taxon>
        <taxon>Metazoa</taxon>
        <taxon>Spiralia</taxon>
        <taxon>Lophotrochozoa</taxon>
        <taxon>Mollusca</taxon>
        <taxon>Gastropoda</taxon>
        <taxon>Heterobranchia</taxon>
        <taxon>Euthyneura</taxon>
        <taxon>Tectipleura</taxon>
        <taxon>Aplysiida</taxon>
        <taxon>Aplysioidea</taxon>
        <taxon>Aplysiidae</taxon>
        <taxon>Aplysia</taxon>
    </lineage>
</organism>
<keyword evidence="7" id="KW-1133">Transmembrane helix</keyword>
<evidence type="ECO:0000256" key="7">
    <source>
        <dbReference type="SAM" id="Phobius"/>
    </source>
</evidence>
<dbReference type="Gene3D" id="1.20.1340.10">
    <property type="entry name" value="dopa decarboxylase, N-terminal domain"/>
    <property type="match status" value="1"/>
</dbReference>
<dbReference type="Gene3D" id="3.30.420.10">
    <property type="entry name" value="Ribonuclease H-like superfamily/Ribonuclease H"/>
    <property type="match status" value="1"/>
</dbReference>
<evidence type="ECO:0000313" key="8">
    <source>
        <dbReference type="Proteomes" id="UP000694888"/>
    </source>
</evidence>
<sequence>MDSSKFRETSHEAIDYVISYLESLRSRKPRTDVTPGYMSQLVQDQAPDEGESWDKVKDDLDQVIMPGMTHWQSPQFHSFVPYRSTYPAIIGTILAAGFGTLGFTWSSASEVVLVTMMCARKQTIKRLRKSYPDCSDGQLLDKLVAYTSDQAHCSVTKAASMSMVRMHVLSTDAKGSLRGPALRKAIEKDRARGLVPFFVCATVGTTAVCASDNLTELGPICTEESLWFHLDAAFSGCATLLPECRYLIDGVEWATQHVNWKLQNWRHVWFSDESNFLISRYDRRRRVYRHRNERSATRCTSQALLHGCGSVIVWGAINHTRRSNLHCTTVVIDPYKWLGVPIGISAMWIQDSSLLTEPYRMGPAYLEEPAQTGDVHMPDFMFSLFSSHLKHWQIAIGRGFRPLTLWMLLRICGVNGLQNQLRKDIVLAHEFRKLVQQDRRFEIVGEVTVCVVCFRLKGSNSLNLALRERLRADGRLHLRTATFKGVVFLRFCVCSARSEIEDIRFAWDVVQKLSTAELENSIIKL</sequence>
<accession>A0ABM1VXZ3</accession>
<comment type="similarity">
    <text evidence="2 6">Belongs to the group II decarboxylase family.</text>
</comment>
<proteinExistence type="inferred from homology"/>
<dbReference type="InterPro" id="IPR015424">
    <property type="entry name" value="PyrdxlP-dep_Trfase"/>
</dbReference>
<protein>
    <submittedName>
        <fullName evidence="9">Aromatic-L-amino-acid decarboxylase-like</fullName>
    </submittedName>
</protein>
<dbReference type="RefSeq" id="XP_035827286.1">
    <property type="nucleotide sequence ID" value="XM_035971393.1"/>
</dbReference>
<dbReference type="PANTHER" id="PTHR11999:SF70">
    <property type="entry name" value="MIP05841P"/>
    <property type="match status" value="1"/>
</dbReference>
<dbReference type="Proteomes" id="UP000694888">
    <property type="component" value="Unplaced"/>
</dbReference>
<keyword evidence="8" id="KW-1185">Reference proteome</keyword>
<evidence type="ECO:0000256" key="3">
    <source>
        <dbReference type="ARBA" id="ARBA00022793"/>
    </source>
</evidence>
<dbReference type="InterPro" id="IPR015422">
    <property type="entry name" value="PyrdxlP-dep_Trfase_small"/>
</dbReference>
<evidence type="ECO:0000256" key="2">
    <source>
        <dbReference type="ARBA" id="ARBA00009533"/>
    </source>
</evidence>
<dbReference type="SUPFAM" id="SSF53383">
    <property type="entry name" value="PLP-dependent transferases"/>
    <property type="match status" value="2"/>
</dbReference>
<dbReference type="InterPro" id="IPR036397">
    <property type="entry name" value="RNaseH_sf"/>
</dbReference>
<evidence type="ECO:0000256" key="5">
    <source>
        <dbReference type="ARBA" id="ARBA00023239"/>
    </source>
</evidence>
<feature type="transmembrane region" description="Helical" evidence="7">
    <location>
        <begin position="86"/>
        <end position="119"/>
    </location>
</feature>